<dbReference type="InterPro" id="IPR011044">
    <property type="entry name" value="Quino_amine_DH_bsu"/>
</dbReference>
<dbReference type="SUPFAM" id="SSF50969">
    <property type="entry name" value="YVTN repeat-like/Quinoprotein amine dehydrogenase"/>
    <property type="match status" value="1"/>
</dbReference>
<evidence type="ECO:0000256" key="1">
    <source>
        <dbReference type="SAM" id="MobiDB-lite"/>
    </source>
</evidence>
<dbReference type="Proteomes" id="UP000198683">
    <property type="component" value="Unassembled WGS sequence"/>
</dbReference>
<gene>
    <name evidence="3" type="ORF">SAMN05421874_15810</name>
</gene>
<feature type="transmembrane region" description="Helical" evidence="2">
    <location>
        <begin position="23"/>
        <end position="43"/>
    </location>
</feature>
<keyword evidence="4" id="KW-1185">Reference proteome</keyword>
<feature type="compositionally biased region" description="Pro residues" evidence="1">
    <location>
        <begin position="231"/>
        <end position="244"/>
    </location>
</feature>
<feature type="region of interest" description="Disordered" evidence="1">
    <location>
        <begin position="226"/>
        <end position="245"/>
    </location>
</feature>
<evidence type="ECO:0000256" key="2">
    <source>
        <dbReference type="SAM" id="Phobius"/>
    </source>
</evidence>
<reference evidence="3 4" key="1">
    <citation type="submission" date="2016-10" db="EMBL/GenBank/DDBJ databases">
        <authorList>
            <person name="de Groot N.N."/>
        </authorList>
    </citation>
    <scope>NUCLEOTIDE SEQUENCE [LARGE SCALE GENOMIC DNA]</scope>
    <source>
        <strain evidence="3 4">CGMCC 4.5681</strain>
    </source>
</reference>
<protein>
    <submittedName>
        <fullName evidence="3">Uncharacterized protein</fullName>
    </submittedName>
</protein>
<accession>A0A1G9SHR9</accession>
<proteinExistence type="predicted"/>
<keyword evidence="2" id="KW-1133">Transmembrane helix</keyword>
<dbReference type="AlphaFoldDB" id="A0A1G9SHR9"/>
<dbReference type="STRING" id="683260.SAMN05421874_15810"/>
<keyword evidence="2" id="KW-0812">Transmembrane</keyword>
<sequence>MCRSGSVYTLRIMVLKLSASGVWMWWASGTVVTVAGLWLWWAAPWADGNDRWKLAARQSSVTYGKVIATGERDAWAFGWDILGIAAWLPVADGPHRPTVFHWDGDRWTKSDFPVQHGDVGLVAASSPSNLWALAGGSVLRWDGRAWTIVREAPDTAWALAVVGDDVWIFGDHKAWYYDGTTWSESRVSFRTLRVGARSASDIWALDVDRPFVHHFDGRTWTRLDLSSHLPKSPPPSDDIPPGPLSPRLFAITADPSGIWITGEIGMSSFLLSQTGSGWHREDTSAKAGRMGRGLPPVHDGRGGHWFLGSTDINGHESALAHRDLFGRWTRVPAGGELTSLSAVPGGPLLATGTIGRASGVFRNLP</sequence>
<dbReference type="EMBL" id="FNFB01000058">
    <property type="protein sequence ID" value="SDM35046.1"/>
    <property type="molecule type" value="Genomic_DNA"/>
</dbReference>
<evidence type="ECO:0000313" key="3">
    <source>
        <dbReference type="EMBL" id="SDM35046.1"/>
    </source>
</evidence>
<organism evidence="3 4">
    <name type="scientific">Nonomuraea maritima</name>
    <dbReference type="NCBI Taxonomy" id="683260"/>
    <lineage>
        <taxon>Bacteria</taxon>
        <taxon>Bacillati</taxon>
        <taxon>Actinomycetota</taxon>
        <taxon>Actinomycetes</taxon>
        <taxon>Streptosporangiales</taxon>
        <taxon>Streptosporangiaceae</taxon>
        <taxon>Nonomuraea</taxon>
    </lineage>
</organism>
<name>A0A1G9SHR9_9ACTN</name>
<evidence type="ECO:0000313" key="4">
    <source>
        <dbReference type="Proteomes" id="UP000198683"/>
    </source>
</evidence>
<keyword evidence="2" id="KW-0472">Membrane</keyword>